<evidence type="ECO:0000256" key="3">
    <source>
        <dbReference type="ARBA" id="ARBA00022989"/>
    </source>
</evidence>
<dbReference type="PRINTS" id="PR00237">
    <property type="entry name" value="GPCRRHODOPSN"/>
</dbReference>
<dbReference type="SMART" id="SM01381">
    <property type="entry name" value="7TM_GPCR_Srsx"/>
    <property type="match status" value="1"/>
</dbReference>
<accession>A0A507EY71</accession>
<dbReference type="PANTHER" id="PTHR24240">
    <property type="entry name" value="OPSIN"/>
    <property type="match status" value="1"/>
</dbReference>
<evidence type="ECO:0000256" key="8">
    <source>
        <dbReference type="SAM" id="Phobius"/>
    </source>
</evidence>
<feature type="transmembrane region" description="Helical" evidence="8">
    <location>
        <begin position="275"/>
        <end position="295"/>
    </location>
</feature>
<feature type="compositionally biased region" description="Polar residues" evidence="7">
    <location>
        <begin position="214"/>
        <end position="231"/>
    </location>
</feature>
<dbReference type="GO" id="GO:0016020">
    <property type="term" value="C:membrane"/>
    <property type="evidence" value="ECO:0007669"/>
    <property type="project" value="UniProtKB-SubCell"/>
</dbReference>
<dbReference type="Gene3D" id="1.20.1070.10">
    <property type="entry name" value="Rhodopsin 7-helix transmembrane proteins"/>
    <property type="match status" value="1"/>
</dbReference>
<evidence type="ECO:0000256" key="1">
    <source>
        <dbReference type="ARBA" id="ARBA00004141"/>
    </source>
</evidence>
<keyword evidence="3 8" id="KW-1133">Transmembrane helix</keyword>
<feature type="transmembrane region" description="Helical" evidence="8">
    <location>
        <begin position="40"/>
        <end position="63"/>
    </location>
</feature>
<feature type="region of interest" description="Disordered" evidence="7">
    <location>
        <begin position="213"/>
        <end position="267"/>
    </location>
</feature>
<evidence type="ECO:0000256" key="4">
    <source>
        <dbReference type="ARBA" id="ARBA00023040"/>
    </source>
</evidence>
<organism evidence="10 11">
    <name type="scientific">Chytriomyces confervae</name>
    <dbReference type="NCBI Taxonomy" id="246404"/>
    <lineage>
        <taxon>Eukaryota</taxon>
        <taxon>Fungi</taxon>
        <taxon>Fungi incertae sedis</taxon>
        <taxon>Chytridiomycota</taxon>
        <taxon>Chytridiomycota incertae sedis</taxon>
        <taxon>Chytridiomycetes</taxon>
        <taxon>Chytridiales</taxon>
        <taxon>Chytriomycetaceae</taxon>
        <taxon>Chytriomyces</taxon>
    </lineage>
</organism>
<feature type="domain" description="G-protein coupled receptors family 1 profile" evidence="9">
    <location>
        <begin position="22"/>
        <end position="332"/>
    </location>
</feature>
<protein>
    <recommendedName>
        <fullName evidence="9">G-protein coupled receptors family 1 profile domain-containing protein</fullName>
    </recommendedName>
</protein>
<proteinExistence type="predicted"/>
<dbReference type="InterPro" id="IPR050125">
    <property type="entry name" value="GPCR_opsins"/>
</dbReference>
<keyword evidence="11" id="KW-1185">Reference proteome</keyword>
<dbReference type="CDD" id="cd00637">
    <property type="entry name" value="7tm_classA_rhodopsin-like"/>
    <property type="match status" value="1"/>
</dbReference>
<dbReference type="EMBL" id="QEAP01000332">
    <property type="protein sequence ID" value="TPX68973.1"/>
    <property type="molecule type" value="Genomic_DNA"/>
</dbReference>
<feature type="compositionally biased region" description="Basic and acidic residues" evidence="7">
    <location>
        <begin position="245"/>
        <end position="256"/>
    </location>
</feature>
<evidence type="ECO:0000313" key="10">
    <source>
        <dbReference type="EMBL" id="TPX68973.1"/>
    </source>
</evidence>
<dbReference type="InterPro" id="IPR000276">
    <property type="entry name" value="GPCR_Rhodpsn"/>
</dbReference>
<evidence type="ECO:0000256" key="5">
    <source>
        <dbReference type="ARBA" id="ARBA00023136"/>
    </source>
</evidence>
<keyword evidence="6" id="KW-0675">Receptor</keyword>
<keyword evidence="4" id="KW-0807">Transducer</keyword>
<comment type="subcellular location">
    <subcellularLocation>
        <location evidence="1">Membrane</location>
        <topology evidence="1">Multi-pass membrane protein</topology>
    </subcellularLocation>
</comment>
<keyword evidence="5 8" id="KW-0472">Membrane</keyword>
<feature type="transmembrane region" description="Helical" evidence="8">
    <location>
        <begin position="118"/>
        <end position="138"/>
    </location>
</feature>
<dbReference type="Proteomes" id="UP000320333">
    <property type="component" value="Unassembled WGS sequence"/>
</dbReference>
<reference evidence="10 11" key="1">
    <citation type="journal article" date="2019" name="Sci. Rep.">
        <title>Comparative genomics of chytrid fungi reveal insights into the obligate biotrophic and pathogenic lifestyle of Synchytrium endobioticum.</title>
        <authorList>
            <person name="van de Vossenberg B.T.L.H."/>
            <person name="Warris S."/>
            <person name="Nguyen H.D.T."/>
            <person name="van Gent-Pelzer M.P.E."/>
            <person name="Joly D.L."/>
            <person name="van de Geest H.C."/>
            <person name="Bonants P.J.M."/>
            <person name="Smith D.S."/>
            <person name="Levesque C.A."/>
            <person name="van der Lee T.A.J."/>
        </authorList>
    </citation>
    <scope>NUCLEOTIDE SEQUENCE [LARGE SCALE GENOMIC DNA]</scope>
    <source>
        <strain evidence="10 11">CBS 675.73</strain>
    </source>
</reference>
<evidence type="ECO:0000259" key="9">
    <source>
        <dbReference type="PROSITE" id="PS50262"/>
    </source>
</evidence>
<dbReference type="SUPFAM" id="SSF81321">
    <property type="entry name" value="Family A G protein-coupled receptor-like"/>
    <property type="match status" value="1"/>
</dbReference>
<keyword evidence="4" id="KW-0297">G-protein coupled receptor</keyword>
<sequence>MNASDWTYSTITTVIAFIGILLNLILIVPNVWRARSLTPSSLLIVCLCCSDTLLLSNCLSLAATHLRRGDLEYNPIICQIHGFLITFCSLLSLGLCTGLTLFRYIIIVRKTPVLLQCAHAYLAGSAAFCALIAGLPFICNAGERIYIMAQTHMNCTVAWSNTDTTSRVISWICMSIIIIPVSCMGFAYTQIYSEVSKVFGAFRKSFAVAGDNLSGDQQRGSKTTNPDSNHQGGYHPSKISTNPENFRKPSFDEKAQRPPKMLNKRKRTEEEAKQMALLMQSIAIVGLFLIGWTPYLSMGLYEIVTGTKVHPDFEFAAEMFASMNNSLNPVVAMVFDDKIRGNVVQFFSCAEE</sequence>
<feature type="transmembrane region" description="Helical" evidence="8">
    <location>
        <begin position="168"/>
        <end position="188"/>
    </location>
</feature>
<evidence type="ECO:0000256" key="2">
    <source>
        <dbReference type="ARBA" id="ARBA00022692"/>
    </source>
</evidence>
<keyword evidence="2 8" id="KW-0812">Transmembrane</keyword>
<evidence type="ECO:0000256" key="6">
    <source>
        <dbReference type="ARBA" id="ARBA00023170"/>
    </source>
</evidence>
<gene>
    <name evidence="10" type="ORF">CcCBS67573_g06998</name>
</gene>
<dbReference type="Pfam" id="PF00001">
    <property type="entry name" value="7tm_1"/>
    <property type="match status" value="1"/>
</dbReference>
<evidence type="ECO:0000256" key="7">
    <source>
        <dbReference type="SAM" id="MobiDB-lite"/>
    </source>
</evidence>
<dbReference type="AlphaFoldDB" id="A0A507EY71"/>
<name>A0A507EY71_9FUNG</name>
<feature type="transmembrane region" description="Helical" evidence="8">
    <location>
        <begin position="83"/>
        <end position="106"/>
    </location>
</feature>
<dbReference type="STRING" id="246404.A0A507EY71"/>
<dbReference type="PROSITE" id="PS50262">
    <property type="entry name" value="G_PROTEIN_RECEP_F1_2"/>
    <property type="match status" value="1"/>
</dbReference>
<dbReference type="OrthoDB" id="2114271at2759"/>
<feature type="transmembrane region" description="Helical" evidence="8">
    <location>
        <begin position="6"/>
        <end position="28"/>
    </location>
</feature>
<evidence type="ECO:0000313" key="11">
    <source>
        <dbReference type="Proteomes" id="UP000320333"/>
    </source>
</evidence>
<dbReference type="InterPro" id="IPR017452">
    <property type="entry name" value="GPCR_Rhodpsn_7TM"/>
</dbReference>
<dbReference type="GO" id="GO:0004930">
    <property type="term" value="F:G protein-coupled receptor activity"/>
    <property type="evidence" value="ECO:0007669"/>
    <property type="project" value="UniProtKB-KW"/>
</dbReference>
<comment type="caution">
    <text evidence="10">The sequence shown here is derived from an EMBL/GenBank/DDBJ whole genome shotgun (WGS) entry which is preliminary data.</text>
</comment>